<dbReference type="Proteomes" id="UP000788993">
    <property type="component" value="Unassembled WGS sequence"/>
</dbReference>
<keyword evidence="3 5" id="KW-0195">Cyclin</keyword>
<keyword evidence="2" id="KW-0132">Cell division</keyword>
<dbReference type="InterPro" id="IPR048258">
    <property type="entry name" value="Cyclins_cyclin-box"/>
</dbReference>
<accession>A0A1B7SIZ3</accession>
<sequence>MGLQVVRSLGSNENENIVKSKRSSTGPRRALRVVSSSEVNKQVRSFSTKEAQLKTELIKTDGVSTVDDYDDETEDDMVLEDEEVKHYQQNLTDAEDEEDEGFQVLEEKIEPMSPKWDASIEAELTAVVRKFFREDPDPKDEDTWDVSMVAEYGPEIFNHMRDLEIKYAPYSHYVPDIQSEITWDNRATLMNWIVQVHARFNLLPETLFLAVNLIDRFLSKRAISLSRFQLCGAIALFIAAKYEEINCPSVQQMAYMVSNDYSIEELLKAERFMINELKFEMGYPGPMSFLRRTSKADDYDSETRTLAKYFLEITIMDPRFVASPPSWLAAGAHYLARKMLHQGKWTEEHVFYSGYSEAQLRPLADVLIDNCIDYKNNHKAIFDKYSERRFKRSAIFVQEYLRESLQY</sequence>
<comment type="caution">
    <text evidence="8">The sequence shown here is derived from an EMBL/GenBank/DDBJ whole genome shotgun (WGS) entry which is preliminary data.</text>
</comment>
<evidence type="ECO:0000313" key="9">
    <source>
        <dbReference type="Proteomes" id="UP000788993"/>
    </source>
</evidence>
<evidence type="ECO:0000256" key="2">
    <source>
        <dbReference type="ARBA" id="ARBA00022618"/>
    </source>
</evidence>
<feature type="domain" description="Cyclin C-terminal" evidence="7">
    <location>
        <begin position="284"/>
        <end position="399"/>
    </location>
</feature>
<evidence type="ECO:0000256" key="4">
    <source>
        <dbReference type="ARBA" id="ARBA00023306"/>
    </source>
</evidence>
<dbReference type="InterPro" id="IPR013763">
    <property type="entry name" value="Cyclin-like_dom"/>
</dbReference>
<dbReference type="SMART" id="SM01332">
    <property type="entry name" value="Cyclin_C"/>
    <property type="match status" value="1"/>
</dbReference>
<dbReference type="GO" id="GO:0051301">
    <property type="term" value="P:cell division"/>
    <property type="evidence" value="ECO:0007669"/>
    <property type="project" value="UniProtKB-KW"/>
</dbReference>
<evidence type="ECO:0000313" key="8">
    <source>
        <dbReference type="EMBL" id="KAH3663031.1"/>
    </source>
</evidence>
<feature type="domain" description="Cyclin-like" evidence="6">
    <location>
        <begin position="191"/>
        <end position="275"/>
    </location>
</feature>
<reference evidence="8" key="1">
    <citation type="journal article" date="2021" name="Open Biol.">
        <title>Shared evolutionary footprints suggest mitochondrial oxidative damage underlies multiple complex I losses in fungi.</title>
        <authorList>
            <person name="Schikora-Tamarit M.A."/>
            <person name="Marcet-Houben M."/>
            <person name="Nosek J."/>
            <person name="Gabaldon T."/>
        </authorList>
    </citation>
    <scope>NUCLEOTIDE SEQUENCE</scope>
    <source>
        <strain evidence="8">NCAIM Y.01608</strain>
    </source>
</reference>
<dbReference type="OrthoDB" id="5590282at2759"/>
<dbReference type="PROSITE" id="PS00292">
    <property type="entry name" value="CYCLINS"/>
    <property type="match status" value="1"/>
</dbReference>
<keyword evidence="9" id="KW-1185">Reference proteome</keyword>
<dbReference type="GO" id="GO:0016538">
    <property type="term" value="F:cyclin-dependent protein serine/threonine kinase regulator activity"/>
    <property type="evidence" value="ECO:0007669"/>
    <property type="project" value="InterPro"/>
</dbReference>
<dbReference type="CDD" id="cd20512">
    <property type="entry name" value="CYCLIN_CLBs_yeast_rpt2"/>
    <property type="match status" value="1"/>
</dbReference>
<dbReference type="SUPFAM" id="SSF47954">
    <property type="entry name" value="Cyclin-like"/>
    <property type="match status" value="2"/>
</dbReference>
<dbReference type="Pfam" id="PF02984">
    <property type="entry name" value="Cyclin_C"/>
    <property type="match status" value="1"/>
</dbReference>
<dbReference type="GO" id="GO:0044772">
    <property type="term" value="P:mitotic cell cycle phase transition"/>
    <property type="evidence" value="ECO:0007669"/>
    <property type="project" value="InterPro"/>
</dbReference>
<dbReference type="InterPro" id="IPR036915">
    <property type="entry name" value="Cyclin-like_sf"/>
</dbReference>
<feature type="domain" description="Cyclin-like" evidence="6">
    <location>
        <begin position="288"/>
        <end position="369"/>
    </location>
</feature>
<evidence type="ECO:0000256" key="3">
    <source>
        <dbReference type="ARBA" id="ARBA00023127"/>
    </source>
</evidence>
<dbReference type="Gene3D" id="1.10.472.10">
    <property type="entry name" value="Cyclin-like"/>
    <property type="match status" value="2"/>
</dbReference>
<proteinExistence type="inferred from homology"/>
<dbReference type="PIRSF" id="PIRSF001771">
    <property type="entry name" value="Cyclin_A_B_D_E"/>
    <property type="match status" value="1"/>
</dbReference>
<evidence type="ECO:0000259" key="6">
    <source>
        <dbReference type="SMART" id="SM00385"/>
    </source>
</evidence>
<name>A0A1B7SIZ3_9ASCO</name>
<dbReference type="InterPro" id="IPR039361">
    <property type="entry name" value="Cyclin"/>
</dbReference>
<dbReference type="FunFam" id="1.10.472.10:FF:000005">
    <property type="entry name" value="G2/mitotic-specific cyclin B"/>
    <property type="match status" value="1"/>
</dbReference>
<dbReference type="InterPro" id="IPR004367">
    <property type="entry name" value="Cyclin_C-dom"/>
</dbReference>
<evidence type="ECO:0000259" key="7">
    <source>
        <dbReference type="SMART" id="SM01332"/>
    </source>
</evidence>
<reference evidence="8" key="2">
    <citation type="submission" date="2021-01" db="EMBL/GenBank/DDBJ databases">
        <authorList>
            <person name="Schikora-Tamarit M.A."/>
        </authorList>
    </citation>
    <scope>NUCLEOTIDE SEQUENCE</scope>
    <source>
        <strain evidence="8">NCAIM Y.01608</strain>
    </source>
</reference>
<protein>
    <submittedName>
        <fullName evidence="8">Uncharacterized protein</fullName>
    </submittedName>
</protein>
<evidence type="ECO:0000256" key="1">
    <source>
        <dbReference type="ARBA" id="ARBA00006955"/>
    </source>
</evidence>
<dbReference type="PANTHER" id="PTHR10177">
    <property type="entry name" value="CYCLINS"/>
    <property type="match status" value="1"/>
</dbReference>
<dbReference type="Pfam" id="PF00134">
    <property type="entry name" value="Cyclin_N"/>
    <property type="match status" value="1"/>
</dbReference>
<dbReference type="AlphaFoldDB" id="A0A1B7SIZ3"/>
<comment type="similarity">
    <text evidence="1">Belongs to the cyclin family. Cyclin AB subfamily.</text>
</comment>
<dbReference type="EMBL" id="JAEUBD010001266">
    <property type="protein sequence ID" value="KAH3663031.1"/>
    <property type="molecule type" value="Genomic_DNA"/>
</dbReference>
<gene>
    <name evidence="8" type="ORF">OGATHE_004607</name>
</gene>
<dbReference type="RefSeq" id="XP_018211370.1">
    <property type="nucleotide sequence ID" value="XM_018354206.1"/>
</dbReference>
<dbReference type="InterPro" id="IPR006671">
    <property type="entry name" value="Cyclin_N"/>
</dbReference>
<dbReference type="SMART" id="SM00385">
    <property type="entry name" value="CYCLIN"/>
    <property type="match status" value="2"/>
</dbReference>
<organism evidence="8 9">
    <name type="scientific">Ogataea polymorpha</name>
    <dbReference type="NCBI Taxonomy" id="460523"/>
    <lineage>
        <taxon>Eukaryota</taxon>
        <taxon>Fungi</taxon>
        <taxon>Dikarya</taxon>
        <taxon>Ascomycota</taxon>
        <taxon>Saccharomycotina</taxon>
        <taxon>Pichiomycetes</taxon>
        <taxon>Pichiales</taxon>
        <taxon>Pichiaceae</taxon>
        <taxon>Ogataea</taxon>
    </lineage>
</organism>
<dbReference type="InterPro" id="IPR046965">
    <property type="entry name" value="Cyclin_A/B-like"/>
</dbReference>
<keyword evidence="4" id="KW-0131">Cell cycle</keyword>
<evidence type="ECO:0000256" key="5">
    <source>
        <dbReference type="RuleBase" id="RU000383"/>
    </source>
</evidence>